<dbReference type="EMBL" id="LIYD01000005">
    <property type="protein sequence ID" value="KOS08097.1"/>
    <property type="molecule type" value="Genomic_DNA"/>
</dbReference>
<dbReference type="PANTHER" id="PTHR36456">
    <property type="entry name" value="UPF0232 PROTEIN SCO3875"/>
    <property type="match status" value="1"/>
</dbReference>
<dbReference type="Proteomes" id="UP000037755">
    <property type="component" value="Unassembled WGS sequence"/>
</dbReference>
<proteinExistence type="predicted"/>
<accession>A0A0M8ML83</accession>
<dbReference type="OrthoDB" id="9804942at2"/>
<dbReference type="RefSeq" id="WP_054409934.1">
    <property type="nucleotide sequence ID" value="NZ_FOYA01000017.1"/>
</dbReference>
<dbReference type="InterPro" id="IPR007922">
    <property type="entry name" value="DciA-like"/>
</dbReference>
<protein>
    <submittedName>
        <fullName evidence="1">RNA-binding protein</fullName>
    </submittedName>
</protein>
<gene>
    <name evidence="1" type="ORF">AM493_20130</name>
</gene>
<comment type="caution">
    <text evidence="1">The sequence shown here is derived from an EMBL/GenBank/DDBJ whole genome shotgun (WGS) entry which is preliminary data.</text>
</comment>
<dbReference type="PATRIC" id="fig|1202724.3.peg.4170"/>
<reference evidence="1 2" key="1">
    <citation type="submission" date="2015-08" db="EMBL/GenBank/DDBJ databases">
        <title>Whole genome sequence of Flavobacterium akiainvivens IK-1T, from decaying Wikstroemia oahuensis, an endemic Hawaiian shrub.</title>
        <authorList>
            <person name="Wan X."/>
            <person name="Hou S."/>
            <person name="Saito J."/>
            <person name="Donachie S."/>
        </authorList>
    </citation>
    <scope>NUCLEOTIDE SEQUENCE [LARGE SCALE GENOMIC DNA]</scope>
    <source>
        <strain evidence="1 2">IK-1</strain>
    </source>
</reference>
<dbReference type="STRING" id="1202724.AM493_20130"/>
<keyword evidence="2" id="KW-1185">Reference proteome</keyword>
<name>A0A0M8ML83_9FLAO</name>
<sequence>MAKRLNDDSSIGDILKAFVQQNNLQKGMDSINVRDAWASLMGPGVNNYTREIMLKNGVLYVQLTSAVLREELSYGKEKIVKMINQELGREVVKEVVLR</sequence>
<dbReference type="Pfam" id="PF05258">
    <property type="entry name" value="DciA"/>
    <property type="match status" value="1"/>
</dbReference>
<organism evidence="1 2">
    <name type="scientific">Flavobacterium akiainvivens</name>
    <dbReference type="NCBI Taxonomy" id="1202724"/>
    <lineage>
        <taxon>Bacteria</taxon>
        <taxon>Pseudomonadati</taxon>
        <taxon>Bacteroidota</taxon>
        <taxon>Flavobacteriia</taxon>
        <taxon>Flavobacteriales</taxon>
        <taxon>Flavobacteriaceae</taxon>
        <taxon>Flavobacterium</taxon>
    </lineage>
</organism>
<dbReference type="AlphaFoldDB" id="A0A0M8ML83"/>
<evidence type="ECO:0000313" key="2">
    <source>
        <dbReference type="Proteomes" id="UP000037755"/>
    </source>
</evidence>
<evidence type="ECO:0000313" key="1">
    <source>
        <dbReference type="EMBL" id="KOS08097.1"/>
    </source>
</evidence>
<dbReference type="PANTHER" id="PTHR36456:SF1">
    <property type="entry name" value="UPF0232 PROTEIN SCO3875"/>
    <property type="match status" value="1"/>
</dbReference>